<dbReference type="PRINTS" id="PR00038">
    <property type="entry name" value="HTHLUXR"/>
</dbReference>
<dbReference type="Gene3D" id="1.10.10.10">
    <property type="entry name" value="Winged helix-like DNA-binding domain superfamily/Winged helix DNA-binding domain"/>
    <property type="match status" value="1"/>
</dbReference>
<dbReference type="GO" id="GO:0006355">
    <property type="term" value="P:regulation of DNA-templated transcription"/>
    <property type="evidence" value="ECO:0007669"/>
    <property type="project" value="InterPro"/>
</dbReference>
<protein>
    <recommendedName>
        <fullName evidence="4">HTH luxR-type domain-containing protein</fullName>
    </recommendedName>
</protein>
<keyword evidence="3" id="KW-0804">Transcription</keyword>
<organism evidence="5 6">
    <name type="scientific">Mycobacterium palustre</name>
    <dbReference type="NCBI Taxonomy" id="153971"/>
    <lineage>
        <taxon>Bacteria</taxon>
        <taxon>Bacillati</taxon>
        <taxon>Actinomycetota</taxon>
        <taxon>Actinomycetes</taxon>
        <taxon>Mycobacteriales</taxon>
        <taxon>Mycobacteriaceae</taxon>
        <taxon>Mycobacterium</taxon>
        <taxon>Mycobacterium simiae complex</taxon>
    </lineage>
</organism>
<dbReference type="AlphaFoldDB" id="A0A1X1ZM20"/>
<dbReference type="PROSITE" id="PS50043">
    <property type="entry name" value="HTH_LUXR_2"/>
    <property type="match status" value="1"/>
</dbReference>
<feature type="domain" description="HTH luxR-type" evidence="4">
    <location>
        <begin position="212"/>
        <end position="277"/>
    </location>
</feature>
<evidence type="ECO:0000313" key="5">
    <source>
        <dbReference type="EMBL" id="ORW24328.1"/>
    </source>
</evidence>
<proteinExistence type="predicted"/>
<dbReference type="InterPro" id="IPR016032">
    <property type="entry name" value="Sig_transdc_resp-reg_C-effctor"/>
</dbReference>
<keyword evidence="6" id="KW-1185">Reference proteome</keyword>
<evidence type="ECO:0000256" key="1">
    <source>
        <dbReference type="ARBA" id="ARBA00023015"/>
    </source>
</evidence>
<reference evidence="5 6" key="1">
    <citation type="submission" date="2016-01" db="EMBL/GenBank/DDBJ databases">
        <title>The new phylogeny of the genus Mycobacterium.</title>
        <authorList>
            <person name="Tarcisio F."/>
            <person name="Conor M."/>
            <person name="Antonella G."/>
            <person name="Elisabetta G."/>
            <person name="Giulia F.S."/>
            <person name="Sara T."/>
            <person name="Anna F."/>
            <person name="Clotilde B."/>
            <person name="Roberto B."/>
            <person name="Veronica D.S."/>
            <person name="Fabio R."/>
            <person name="Monica P."/>
            <person name="Olivier J."/>
            <person name="Enrico T."/>
            <person name="Nicola S."/>
        </authorList>
    </citation>
    <scope>NUCLEOTIDE SEQUENCE [LARGE SCALE GENOMIC DNA]</scope>
    <source>
        <strain evidence="5 6">DSM 44572</strain>
    </source>
</reference>
<dbReference type="OrthoDB" id="134933at2"/>
<dbReference type="InterPro" id="IPR000792">
    <property type="entry name" value="Tscrpt_reg_LuxR_C"/>
</dbReference>
<name>A0A1X1ZM20_9MYCO</name>
<dbReference type="Pfam" id="PF00196">
    <property type="entry name" value="GerE"/>
    <property type="match status" value="1"/>
</dbReference>
<accession>A0A1X1ZM20</accession>
<evidence type="ECO:0000256" key="2">
    <source>
        <dbReference type="ARBA" id="ARBA00023125"/>
    </source>
</evidence>
<dbReference type="SUPFAM" id="SSF46894">
    <property type="entry name" value="C-terminal effector domain of the bipartite response regulators"/>
    <property type="match status" value="1"/>
</dbReference>
<keyword evidence="1" id="KW-0805">Transcription regulation</keyword>
<evidence type="ECO:0000259" key="4">
    <source>
        <dbReference type="PROSITE" id="PS50043"/>
    </source>
</evidence>
<dbReference type="GO" id="GO:0003677">
    <property type="term" value="F:DNA binding"/>
    <property type="evidence" value="ECO:0007669"/>
    <property type="project" value="UniProtKB-KW"/>
</dbReference>
<evidence type="ECO:0000313" key="6">
    <source>
        <dbReference type="Proteomes" id="UP000193529"/>
    </source>
</evidence>
<dbReference type="PANTHER" id="PTHR44688">
    <property type="entry name" value="DNA-BINDING TRANSCRIPTIONAL ACTIVATOR DEVR_DOSR"/>
    <property type="match status" value="1"/>
</dbReference>
<comment type="caution">
    <text evidence="5">The sequence shown here is derived from an EMBL/GenBank/DDBJ whole genome shotgun (WGS) entry which is preliminary data.</text>
</comment>
<gene>
    <name evidence="5" type="ORF">AWC19_09430</name>
</gene>
<dbReference type="STRING" id="153971.AWC19_09430"/>
<sequence length="287" mass="30973">MADDVYAEALLAAVRGDVTEAGKRASGLERSALSREAFGTNRLARHARTLIAQALEDWESAYRHATTLSAPGTLERYAPEALWVAYDLVESALRTGRRDAAAAHAAAMQESNLAKVSPRLGLLTGGAALVDQTPQALTTFKNALSSVDAASWPFDHARVQLAYGARLRRDMRIEEARAVLHAALATFESIGARPWAVRARNELRAARDKLDGHEVTPSLTPQEWTIAELAAGGLSNKEIGAQLYLTPRTVGGHLYRIYPKLGITTRAALRDAISALRAAPGRDTLEC</sequence>
<dbReference type="PROSITE" id="PS00622">
    <property type="entry name" value="HTH_LUXR_1"/>
    <property type="match status" value="1"/>
</dbReference>
<dbReference type="PANTHER" id="PTHR44688:SF16">
    <property type="entry name" value="DNA-BINDING TRANSCRIPTIONAL ACTIVATOR DEVR_DOSR"/>
    <property type="match status" value="1"/>
</dbReference>
<dbReference type="SMART" id="SM00421">
    <property type="entry name" value="HTH_LUXR"/>
    <property type="match status" value="1"/>
</dbReference>
<keyword evidence="2" id="KW-0238">DNA-binding</keyword>
<dbReference type="Proteomes" id="UP000193529">
    <property type="component" value="Unassembled WGS sequence"/>
</dbReference>
<dbReference type="CDD" id="cd06170">
    <property type="entry name" value="LuxR_C_like"/>
    <property type="match status" value="1"/>
</dbReference>
<dbReference type="InterPro" id="IPR036388">
    <property type="entry name" value="WH-like_DNA-bd_sf"/>
</dbReference>
<dbReference type="EMBL" id="LQPJ01000102">
    <property type="protein sequence ID" value="ORW24328.1"/>
    <property type="molecule type" value="Genomic_DNA"/>
</dbReference>
<evidence type="ECO:0000256" key="3">
    <source>
        <dbReference type="ARBA" id="ARBA00023163"/>
    </source>
</evidence>